<dbReference type="AlphaFoldDB" id="W1PR19"/>
<dbReference type="HOGENOM" id="CLU_2362570_0_0_1"/>
<dbReference type="Proteomes" id="UP000017836">
    <property type="component" value="Unassembled WGS sequence"/>
</dbReference>
<dbReference type="Gramene" id="ERN10244">
    <property type="protein sequence ID" value="ERN10244"/>
    <property type="gene ID" value="AMTR_s00171p00069470"/>
</dbReference>
<evidence type="ECO:0000313" key="1">
    <source>
        <dbReference type="EMBL" id="ERN10244.1"/>
    </source>
</evidence>
<keyword evidence="2" id="KW-1185">Reference proteome</keyword>
<reference evidence="2" key="1">
    <citation type="journal article" date="2013" name="Science">
        <title>The Amborella genome and the evolution of flowering plants.</title>
        <authorList>
            <consortium name="Amborella Genome Project"/>
        </authorList>
    </citation>
    <scope>NUCLEOTIDE SEQUENCE [LARGE SCALE GENOMIC DNA]</scope>
</reference>
<protein>
    <submittedName>
        <fullName evidence="1">Uncharacterized protein</fullName>
    </submittedName>
</protein>
<organism evidence="1 2">
    <name type="scientific">Amborella trichopoda</name>
    <dbReference type="NCBI Taxonomy" id="13333"/>
    <lineage>
        <taxon>Eukaryota</taxon>
        <taxon>Viridiplantae</taxon>
        <taxon>Streptophyta</taxon>
        <taxon>Embryophyta</taxon>
        <taxon>Tracheophyta</taxon>
        <taxon>Spermatophyta</taxon>
        <taxon>Magnoliopsida</taxon>
        <taxon>Amborellales</taxon>
        <taxon>Amborellaceae</taxon>
        <taxon>Amborella</taxon>
    </lineage>
</organism>
<name>W1PR19_AMBTC</name>
<evidence type="ECO:0000313" key="2">
    <source>
        <dbReference type="Proteomes" id="UP000017836"/>
    </source>
</evidence>
<proteinExistence type="predicted"/>
<gene>
    <name evidence="1" type="ORF">AMTR_s00171p00069470</name>
</gene>
<accession>W1PR19</accession>
<dbReference type="EMBL" id="KI392934">
    <property type="protein sequence ID" value="ERN10244.1"/>
    <property type="molecule type" value="Genomic_DNA"/>
</dbReference>
<sequence length="96" mass="10223">MVAVKMDPPSLRQRNMVPATVSIELRLPQSSSVSMATCEAKELANLKISPYTTLDDLSCTTLKPLSYASLRDLLPSSPNAIQSPTGCETVGGARSL</sequence>